<dbReference type="EMBL" id="MH261376">
    <property type="protein sequence ID" value="AWW14489.1"/>
    <property type="molecule type" value="Genomic_DNA"/>
</dbReference>
<reference evidence="1 2" key="1">
    <citation type="journal article" date="2018" name="Sci. Rep.">
        <title>Comprehensive analysis of single molecule sequencing-derived complete genome and whole transcriptome of Hyposidra talaca nuclear polyhedrosis virus.</title>
        <authorList>
            <person name="Nguyen T.T."/>
            <person name="Suryamohan K."/>
            <person name="Kuriakose B."/>
            <person name="Janakiraman V."/>
            <person name="Reichelt M."/>
            <person name="Chaudhuri S."/>
            <person name="Guillory J."/>
            <person name="Divakaran N."/>
            <person name="Rabins P.E."/>
            <person name="Goel R."/>
            <person name="Deka B."/>
            <person name="Sarkar S."/>
            <person name="Ekka P."/>
            <person name="Tsai Y.C."/>
            <person name="Vargas D."/>
            <person name="Santhosh S."/>
            <person name="Mohan S."/>
            <person name="Chin C.S."/>
            <person name="Korlach J."/>
            <person name="Thomas G."/>
            <person name="Babu A."/>
            <person name="Seshagiri S."/>
        </authorList>
    </citation>
    <scope>NUCLEOTIDE SEQUENCE [LARGE SCALE GENOMIC DNA]</scope>
    <source>
        <strain evidence="1 2">HytaNPVIndia001</strain>
    </source>
</reference>
<dbReference type="Pfam" id="PF07346">
    <property type="entry name" value="DUF1477"/>
    <property type="match status" value="1"/>
</dbReference>
<evidence type="ECO:0008006" key="3">
    <source>
        <dbReference type="Google" id="ProtNLM"/>
    </source>
</evidence>
<keyword evidence="2" id="KW-1185">Reference proteome</keyword>
<evidence type="ECO:0000313" key="2">
    <source>
        <dbReference type="Proteomes" id="UP000501125"/>
    </source>
</evidence>
<dbReference type="InterPro" id="IPR009946">
    <property type="entry name" value="AcMNPV_Orf4"/>
</dbReference>
<sequence>MRSRVSNNTVQLVQTALSANVINFLPKLKNLIGNINASSSSGQHLFYTLCHKFVANNLFYNNSTLCTLQTVLDGIIELERMVFSKSKMLNFILQFLITHSDGNNLQCLINVQLLDYFLNKYNR</sequence>
<name>A0A2Z4HI84_9ABAC</name>
<evidence type="ECO:0000313" key="1">
    <source>
        <dbReference type="EMBL" id="AWW14489.1"/>
    </source>
</evidence>
<organism evidence="1 2">
    <name type="scientific">Hyposidra talaca nucleopolyhedrovirus</name>
    <dbReference type="NCBI Taxonomy" id="1070315"/>
    <lineage>
        <taxon>Viruses</taxon>
        <taxon>Viruses incertae sedis</taxon>
        <taxon>Naldaviricetes</taxon>
        <taxon>Lefavirales</taxon>
        <taxon>Baculoviridae</taxon>
        <taxon>Alphabaculovirus</taxon>
        <taxon>Alphabaculovirus hytalacae</taxon>
    </lineage>
</organism>
<protein>
    <recommendedName>
        <fullName evidence="3">Ac19</fullName>
    </recommendedName>
</protein>
<dbReference type="Proteomes" id="UP000501125">
    <property type="component" value="Chromosome"/>
</dbReference>
<proteinExistence type="predicted"/>
<gene>
    <name evidence="1" type="ORF">HytaNPV_gp129</name>
</gene>
<accession>A0A2Z4HI84</accession>